<keyword evidence="6" id="KW-1185">Reference proteome</keyword>
<evidence type="ECO:0000256" key="1">
    <source>
        <dbReference type="SAM" id="MobiDB-lite"/>
    </source>
</evidence>
<feature type="domain" description="Hint" evidence="3">
    <location>
        <begin position="2593"/>
        <end position="2693"/>
    </location>
</feature>
<dbReference type="Gene3D" id="2.60.120.260">
    <property type="entry name" value="Galactose-binding domain-like"/>
    <property type="match status" value="2"/>
</dbReference>
<feature type="region of interest" description="Disordered" evidence="1">
    <location>
        <begin position="959"/>
        <end position="984"/>
    </location>
</feature>
<dbReference type="RefSeq" id="WP_328952664.1">
    <property type="nucleotide sequence ID" value="NZ_CP108110.1"/>
</dbReference>
<dbReference type="Gene3D" id="2.180.10.10">
    <property type="entry name" value="RHS repeat-associated core"/>
    <property type="match status" value="1"/>
</dbReference>
<feature type="compositionally biased region" description="Low complexity" evidence="1">
    <location>
        <begin position="193"/>
        <end position="226"/>
    </location>
</feature>
<evidence type="ECO:0000313" key="6">
    <source>
        <dbReference type="Proteomes" id="UP001432222"/>
    </source>
</evidence>
<dbReference type="PANTHER" id="PTHR32305:SF15">
    <property type="entry name" value="PROTEIN RHSA-RELATED"/>
    <property type="match status" value="1"/>
</dbReference>
<dbReference type="NCBIfam" id="TIGR01643">
    <property type="entry name" value="YD_repeat_2x"/>
    <property type="match status" value="1"/>
</dbReference>
<dbReference type="Gene3D" id="2.170.16.10">
    <property type="entry name" value="Hedgehog/Intein (Hint) domain"/>
    <property type="match status" value="1"/>
</dbReference>
<dbReference type="NCBIfam" id="NF033679">
    <property type="entry name" value="DNRLRE_dom"/>
    <property type="match status" value="1"/>
</dbReference>
<dbReference type="CDD" id="cd00081">
    <property type="entry name" value="Hint"/>
    <property type="match status" value="1"/>
</dbReference>
<dbReference type="CDD" id="cd23418">
    <property type="entry name" value="beta-trefoil_Ricin_XLN-like"/>
    <property type="match status" value="1"/>
</dbReference>
<dbReference type="PANTHER" id="PTHR32305">
    <property type="match status" value="1"/>
</dbReference>
<dbReference type="Pfam" id="PF00652">
    <property type="entry name" value="Ricin_B_lectin"/>
    <property type="match status" value="1"/>
</dbReference>
<feature type="compositionally biased region" description="Pro residues" evidence="1">
    <location>
        <begin position="137"/>
        <end position="151"/>
    </location>
</feature>
<dbReference type="EMBL" id="CP108110">
    <property type="protein sequence ID" value="WUQ81587.1"/>
    <property type="molecule type" value="Genomic_DNA"/>
</dbReference>
<dbReference type="InterPro" id="IPR022385">
    <property type="entry name" value="Rhs_assc_core"/>
</dbReference>
<evidence type="ECO:0000259" key="4">
    <source>
        <dbReference type="SMART" id="SM00458"/>
    </source>
</evidence>
<dbReference type="Gene3D" id="2.80.10.50">
    <property type="match status" value="1"/>
</dbReference>
<dbReference type="InterPro" id="IPR003587">
    <property type="entry name" value="Hint_dom_N"/>
</dbReference>
<dbReference type="InterPro" id="IPR050708">
    <property type="entry name" value="T6SS_VgrG/RHS"/>
</dbReference>
<evidence type="ECO:0000256" key="2">
    <source>
        <dbReference type="SAM" id="SignalP"/>
    </source>
</evidence>
<dbReference type="SUPFAM" id="SSF51294">
    <property type="entry name" value="Hedgehog/intein (Hint) domain"/>
    <property type="match status" value="1"/>
</dbReference>
<dbReference type="NCBIfam" id="TIGR03696">
    <property type="entry name" value="Rhs_assc_core"/>
    <property type="match status" value="1"/>
</dbReference>
<sequence length="2858" mass="301687">MVTLGLLVQSGVALDALTAPAASAAPAPQTPQTSPAVPSAEAPDEASALLAARLQGRRIEVTKARTEFTTLWANPNGTLTADRSTGQVRMKVGEAWVPVDTTLVRTPDGKVAPKAHPEGLVFEGGDPGVTVGDSLPAVPPTVPPVTPPAPAPSAATVAPTPASSPAAAATPSTAPTVPVATAVSVTPTAAAPVAEAPEPTGSGTPEASPSPSAAERASRTAARVAADPTPTASASVPAERPLARIGSGEQQVSFGWLGRLPAPKLEGSKATYVDARPGVDLVLQATRTGFEQFLIVKDRSAVAQSGRVTIPLDTTGLAVAPQPDGSIHLLDRASGKPAVKIPVPVMWDAVVDPASLEHLNRAPVTMEVRGQGADTELVFTPDAVFLADPRTQYPVTIDPVVDVSAVYDTYVQTDEYNDVSSSTDLKLGSYDGKTVARSFLTVPGGDFNGKQILEAKLNLYNYHSSSCIPKQWEVWDAQGAGWWTRWTDQPQWGQKWATSNDTFDEDGDDRHQCTRPDGSVWASADVTDMVQYFADHGFGEYGIGLKAADEGSSLSWKRFSSAEGGATPYLSITYNTVPAAPAAVEVQPSQPGTPRYTPDANPRFQVQAADVDGDALKVYFDLWREGTFVGSIAKDVPNGAVATVRPSDYGLARLDEGVQYTISAMLDDGKSRSGWTATHLIADTVKPGAPFVSSADYPSDGLWHGTANQPGSFTFSAPPGTNDVGAYVYTLDGGTPVTLETTGAITTSITPTTEGRRVLSVQAKDRAGNLSPPATHVFQVGRAGLSSPVNGSQSAKRVKLAVDAQTQFERVVYEYRRGPGATEYTVPRTNLTKADNTPVTEDKPRLADLGGHANWTVVDTLGNVGGVVQIRAKLFPGDGSGDGYPTVWNTFTVDRNADGAASTAVGPGSVNLLTGDYSADVTDAHEFGMSVARTTSSRDLGRGWQPQGERLTLNQRQIGTDTAGFTPGPAEVTRSTVRGHDSSTDSLLIKPTDSWASYAAIGPEYTFAQGMQPGKTYRLTGWIYVPGATGLNPDRADIGLRLAGVYRTPAGYGDVLSPKASFTDGWQQLTVDMAVPKDATEAWFRLINGFGAGTGKEVFFDDLSLKEIVAPFGPQWAGGPDAGTDADLRALSFPQSDLVEIKGNDNSSLTFAKGSDGTFFPEPGAESLTLKAVAAKSGAIVNSSGQCLEVPSGAAGNGATLQSAPCTGATNQQWTRGDDLTLRLLGYCLDSPWGQVDNGTQLMLWSCNAGDNQQWEVRTDGTVMNRHNGKCLDTDRGASVWVCWAGPNQVWDIQTTGTTYELTALDGAKSVFARQAGSSIYQLVSETGADPASTTRYQYDTTDGRSLVKRVIPAVELGVDDVNGCSVDPLPRGCEVMEYDYAKAITATSTTPGDYLDRVRGVKVWSWNPATSKQEAVEVVHYVYDDKGRIAQVWDPRLVQPLKTAYTYDADGRVTRIGAAGELPWDFEYGRAAADQDPGRLLKVRRATLAPGSKDQVNGEIATAVVYEVPLTRDAGGPYDLSGAAAATWAQTDAPTDATAVFGPEDEPGTHTATAVKPGADGYKPAAVHYLNASGNEVNTASPSVTPGGDINTTEYDRYGHAVRTLEATNRAIALATHPDAERFTAELGLPPIPTELLAAVLTDEQKALKAEITKSRARALDSRTTYSADGLDVLETLGPVYRASLAEEVKGQSDPVTVTWEAEKLPQLGTNTTVQIDNDCCGLTWSGGAHLGIRGTQAGAFASLRVNVPEEGKYLLTGQLTKNSDHGVIQFSIDGRPPLGSPIDTYSADPVIAPYTAGLPVHLTRGDHELRVTVTGTNSASSGDRFHTGLDTVTLTKATLNPTMPAGESVVARDHNTNTYDEGKPDGQAYHLVTTSTDGARIDGYADDAELRVTKHGFDAPIGGTSGWTLKTATSVTTDALGAKLTSVVRYDALGHALESRKPGSNGTDAGTVKSVFYTAGANPDDAACANRPEWAGLPCVTMPGGGITEADASRMPTTLAVKRVTRYSPFGEPEEITESNAGKSRKTVTTYDGADRILSTEITSDEGKPLPKVTTEYDPATGDIVKTNAGGKSLTRVLDVLGRLVSYTDADGGTTTSEFDKFGKPVKVTDPTGSTTYTYDRAKEPRGLVTSVNDSVAGEFTAKYGPDGQLVEQTYPGGIVRKDTTNAIGEATGRTYTRTSDNKVVWAQTTDISTQGQVAKDTSTTATRTYHYDRLGRLVKAEQSTVATGCVTRQYTFDDRSNRLSKQTSSKGTSGGCSTAGAVAENHTYDSADRLTDAGFTYDAFGRTVRTATGATNTYWANDRVAAQEKGDTKQEWAVDAAHRLTAFTTSKKQADGSWANATSKLNHYGDDSDEVRWTVEDTTQGTLTRNVSGPDADLVATTSKTGDVQLQLTNLFGSVVITTDTALTKPVVLDFDEFGIPQDGQGVVRYGWLGGKQRSAEAQDGDILMGARLYSPALGRFLQVDPVPGGNASAYDYCTGDPVNCTDLDGNWGMPKWLKKTVEVVAKVAEVASYIPGPIGAVAAAVSSVSYAATGNWEKAAEMAVTAVAATVGAGPVVKAAATAVKSTRAAARVERAANTARKIFRRTGCNSFEPETPVLMADGTHLPISEIQVGDYVAAADPETGETKAQPVLAVYTSFAPKHIVEIGTDTDPASPGIRATSYHPVFVEGRGWVNAADVRIGDQLQGPNGALSTVAWTHDEGNLDDQLVYNLNVGNAHTYFVATGSDDVLVHNTSDTCPIVRVQPTSRSGLAGPGPHARFGVVWPKGMSRSFGPIKAKIDLIGSKYGCHACGNKTNLTANGHYIPDHIPAVSVNRRAGGNLPTILLPHCTVCSAKQAKLMAKASNTIKKRRSSR</sequence>
<dbReference type="SUPFAM" id="SSF50370">
    <property type="entry name" value="Ricin B-like lectins"/>
    <property type="match status" value="1"/>
</dbReference>
<dbReference type="InterPro" id="IPR035992">
    <property type="entry name" value="Ricin_B-like_lectins"/>
</dbReference>
<dbReference type="InterPro" id="IPR030934">
    <property type="entry name" value="Intein_C"/>
</dbReference>
<keyword evidence="2" id="KW-0732">Signal</keyword>
<feature type="signal peptide" evidence="2">
    <location>
        <begin position="1"/>
        <end position="24"/>
    </location>
</feature>
<feature type="chain" id="PRO_5047235845" evidence="2">
    <location>
        <begin position="25"/>
        <end position="2858"/>
    </location>
</feature>
<dbReference type="InterPro" id="IPR036844">
    <property type="entry name" value="Hint_dom_sf"/>
</dbReference>
<accession>A0ABZ1TV66</accession>
<feature type="domain" description="Ricin B lectin" evidence="4">
    <location>
        <begin position="1177"/>
        <end position="1294"/>
    </location>
</feature>
<dbReference type="Proteomes" id="UP001432222">
    <property type="component" value="Chromosome"/>
</dbReference>
<feature type="region of interest" description="Disordered" evidence="1">
    <location>
        <begin position="193"/>
        <end position="244"/>
    </location>
</feature>
<feature type="region of interest" description="Disordered" evidence="1">
    <location>
        <begin position="134"/>
        <end position="173"/>
    </location>
</feature>
<dbReference type="PROSITE" id="PS50231">
    <property type="entry name" value="RICIN_B_LECTIN"/>
    <property type="match status" value="1"/>
</dbReference>
<name>A0ABZ1TV66_9ACTN</name>
<feature type="compositionally biased region" description="Low complexity" evidence="1">
    <location>
        <begin position="24"/>
        <end position="39"/>
    </location>
</feature>
<dbReference type="Pfam" id="PF07591">
    <property type="entry name" value="PT-HINT"/>
    <property type="match status" value="1"/>
</dbReference>
<gene>
    <name evidence="5" type="ORF">OHA16_00575</name>
</gene>
<dbReference type="PROSITE" id="PS50818">
    <property type="entry name" value="INTEIN_C_TER"/>
    <property type="match status" value="1"/>
</dbReference>
<dbReference type="InterPro" id="IPR000772">
    <property type="entry name" value="Ricin_B_lectin"/>
</dbReference>
<organism evidence="5 6">
    <name type="scientific">Kitasatospora purpeofusca</name>
    <dbReference type="NCBI Taxonomy" id="67352"/>
    <lineage>
        <taxon>Bacteria</taxon>
        <taxon>Bacillati</taxon>
        <taxon>Actinomycetota</taxon>
        <taxon>Actinomycetes</taxon>
        <taxon>Kitasatosporales</taxon>
        <taxon>Streptomycetaceae</taxon>
        <taxon>Kitasatospora</taxon>
    </lineage>
</organism>
<evidence type="ECO:0000259" key="3">
    <source>
        <dbReference type="SMART" id="SM00306"/>
    </source>
</evidence>
<feature type="compositionally biased region" description="Low complexity" evidence="1">
    <location>
        <begin position="152"/>
        <end position="173"/>
    </location>
</feature>
<protein>
    <submittedName>
        <fullName evidence="5">Ricin-type beta-trefoil lectin domain protein</fullName>
    </submittedName>
</protein>
<evidence type="ECO:0000313" key="5">
    <source>
        <dbReference type="EMBL" id="WUQ81587.1"/>
    </source>
</evidence>
<reference evidence="5" key="1">
    <citation type="submission" date="2022-10" db="EMBL/GenBank/DDBJ databases">
        <title>The complete genomes of actinobacterial strains from the NBC collection.</title>
        <authorList>
            <person name="Joergensen T.S."/>
            <person name="Alvarez Arevalo M."/>
            <person name="Sterndorff E.B."/>
            <person name="Faurdal D."/>
            <person name="Vuksanovic O."/>
            <person name="Mourched A.-S."/>
            <person name="Charusanti P."/>
            <person name="Shaw S."/>
            <person name="Blin K."/>
            <person name="Weber T."/>
        </authorList>
    </citation>
    <scope>NUCLEOTIDE SEQUENCE</scope>
    <source>
        <strain evidence="5">NBC_00222</strain>
    </source>
</reference>
<dbReference type="SMART" id="SM00306">
    <property type="entry name" value="HintN"/>
    <property type="match status" value="1"/>
</dbReference>
<dbReference type="SMART" id="SM00458">
    <property type="entry name" value="RICIN"/>
    <property type="match status" value="1"/>
</dbReference>
<feature type="region of interest" description="Disordered" evidence="1">
    <location>
        <begin position="24"/>
        <end position="44"/>
    </location>
</feature>
<proteinExistence type="predicted"/>
<dbReference type="InterPro" id="IPR006530">
    <property type="entry name" value="YD"/>
</dbReference>